<accession>A0A6I6JCY5</accession>
<keyword evidence="4" id="KW-1003">Cell membrane</keyword>
<feature type="transmembrane region" description="Helical" evidence="8">
    <location>
        <begin position="66"/>
        <end position="95"/>
    </location>
</feature>
<dbReference type="Gene3D" id="1.10.3720.10">
    <property type="entry name" value="MetI-like"/>
    <property type="match status" value="1"/>
</dbReference>
<proteinExistence type="inferred from homology"/>
<gene>
    <name evidence="10" type="ORF">GM415_01795</name>
</gene>
<dbReference type="Proteomes" id="UP000428328">
    <property type="component" value="Chromosome"/>
</dbReference>
<dbReference type="GO" id="GO:0055085">
    <property type="term" value="P:transmembrane transport"/>
    <property type="evidence" value="ECO:0007669"/>
    <property type="project" value="InterPro"/>
</dbReference>
<dbReference type="InterPro" id="IPR035906">
    <property type="entry name" value="MetI-like_sf"/>
</dbReference>
<feature type="transmembrane region" description="Helical" evidence="8">
    <location>
        <begin position="264"/>
        <end position="287"/>
    </location>
</feature>
<protein>
    <submittedName>
        <fullName evidence="10">ABC transporter permease subunit</fullName>
    </submittedName>
</protein>
<dbReference type="PANTHER" id="PTHR42929:SF1">
    <property type="entry name" value="INNER MEMBRANE ABC TRANSPORTER PERMEASE PROTEIN YDCU-RELATED"/>
    <property type="match status" value="1"/>
</dbReference>
<dbReference type="KEGG" id="psel:GM415_01795"/>
<sequence>MCSGSPAPEARPGRTLLKLAPLLLPFAVLFLGGLAMTVAQSLGFLLPVPVDGGPFAAYAALANPHILASAMLSLWVAGASAGLSICLGAVLAYLIWRLPARLERLAVVYKVPLILPHIGVAFIVLVFWSQSGVAASLAHQLGLISAPGQFPSLIHGSLGAGMILAYVYKETPFVVILALALLKRMDPRLIQTALMLGATPAAAFRRVALPHMRPALSTAFIILFLYGFGAFDIPFLLGDSSPGMLSIEAFNLYFRRDLVNRPTAMAILVCMFLFSVGFIVLYTRLAARLNQRERKL</sequence>
<dbReference type="RefSeq" id="WP_158946131.1">
    <property type="nucleotide sequence ID" value="NZ_CP046400.1"/>
</dbReference>
<dbReference type="PANTHER" id="PTHR42929">
    <property type="entry name" value="INNER MEMBRANE ABC TRANSPORTER PERMEASE PROTEIN YDCU-RELATED-RELATED"/>
    <property type="match status" value="1"/>
</dbReference>
<dbReference type="GO" id="GO:0005886">
    <property type="term" value="C:plasma membrane"/>
    <property type="evidence" value="ECO:0007669"/>
    <property type="project" value="UniProtKB-SubCell"/>
</dbReference>
<comment type="similarity">
    <text evidence="2">Belongs to the binding-protein-dependent transport system permease family. CysTW subfamily.</text>
</comment>
<dbReference type="PROSITE" id="PS50928">
    <property type="entry name" value="ABC_TM1"/>
    <property type="match status" value="1"/>
</dbReference>
<keyword evidence="5 8" id="KW-0812">Transmembrane</keyword>
<dbReference type="InterPro" id="IPR000515">
    <property type="entry name" value="MetI-like"/>
</dbReference>
<evidence type="ECO:0000256" key="2">
    <source>
        <dbReference type="ARBA" id="ARBA00007069"/>
    </source>
</evidence>
<evidence type="ECO:0000256" key="6">
    <source>
        <dbReference type="ARBA" id="ARBA00022989"/>
    </source>
</evidence>
<evidence type="ECO:0000313" key="10">
    <source>
        <dbReference type="EMBL" id="QGY38920.1"/>
    </source>
</evidence>
<feature type="transmembrane region" description="Helical" evidence="8">
    <location>
        <begin position="107"/>
        <end position="128"/>
    </location>
</feature>
<dbReference type="Pfam" id="PF00528">
    <property type="entry name" value="BPD_transp_1"/>
    <property type="match status" value="1"/>
</dbReference>
<feature type="domain" description="ABC transmembrane type-1" evidence="9">
    <location>
        <begin position="70"/>
        <end position="282"/>
    </location>
</feature>
<keyword evidence="3 8" id="KW-0813">Transport</keyword>
<name>A0A6I6JCY5_9BACT</name>
<dbReference type="EMBL" id="CP046400">
    <property type="protein sequence ID" value="QGY38920.1"/>
    <property type="molecule type" value="Genomic_DNA"/>
</dbReference>
<comment type="subcellular location">
    <subcellularLocation>
        <location evidence="1 8">Cell membrane</location>
        <topology evidence="1 8">Multi-pass membrane protein</topology>
    </subcellularLocation>
</comment>
<evidence type="ECO:0000256" key="8">
    <source>
        <dbReference type="RuleBase" id="RU363032"/>
    </source>
</evidence>
<keyword evidence="7 8" id="KW-0472">Membrane</keyword>
<dbReference type="AlphaFoldDB" id="A0A6I6JCY5"/>
<evidence type="ECO:0000256" key="5">
    <source>
        <dbReference type="ARBA" id="ARBA00022692"/>
    </source>
</evidence>
<evidence type="ECO:0000256" key="7">
    <source>
        <dbReference type="ARBA" id="ARBA00023136"/>
    </source>
</evidence>
<reference evidence="10 11" key="1">
    <citation type="submission" date="2019-11" db="EMBL/GenBank/DDBJ databases">
        <authorList>
            <person name="Zheng R.K."/>
            <person name="Sun C.M."/>
        </authorList>
    </citation>
    <scope>NUCLEOTIDE SEQUENCE [LARGE SCALE GENOMIC DNA]</scope>
    <source>
        <strain evidence="10 11">SRB007</strain>
    </source>
</reference>
<evidence type="ECO:0000256" key="4">
    <source>
        <dbReference type="ARBA" id="ARBA00022475"/>
    </source>
</evidence>
<evidence type="ECO:0000313" key="11">
    <source>
        <dbReference type="Proteomes" id="UP000428328"/>
    </source>
</evidence>
<feature type="transmembrane region" description="Helical" evidence="8">
    <location>
        <begin position="21"/>
        <end position="46"/>
    </location>
</feature>
<evidence type="ECO:0000259" key="9">
    <source>
        <dbReference type="PROSITE" id="PS50928"/>
    </source>
</evidence>
<evidence type="ECO:0000256" key="3">
    <source>
        <dbReference type="ARBA" id="ARBA00022448"/>
    </source>
</evidence>
<keyword evidence="11" id="KW-1185">Reference proteome</keyword>
<feature type="transmembrane region" description="Helical" evidence="8">
    <location>
        <begin position="163"/>
        <end position="182"/>
    </location>
</feature>
<keyword evidence="6 8" id="KW-1133">Transmembrane helix</keyword>
<dbReference type="SUPFAM" id="SSF161098">
    <property type="entry name" value="MetI-like"/>
    <property type="match status" value="1"/>
</dbReference>
<evidence type="ECO:0000256" key="1">
    <source>
        <dbReference type="ARBA" id="ARBA00004651"/>
    </source>
</evidence>
<feature type="transmembrane region" description="Helical" evidence="8">
    <location>
        <begin position="215"/>
        <end position="237"/>
    </location>
</feature>
<dbReference type="CDD" id="cd06261">
    <property type="entry name" value="TM_PBP2"/>
    <property type="match status" value="1"/>
</dbReference>
<organism evidence="10 11">
    <name type="scientific">Pseudodesulfovibrio cashew</name>
    <dbReference type="NCBI Taxonomy" id="2678688"/>
    <lineage>
        <taxon>Bacteria</taxon>
        <taxon>Pseudomonadati</taxon>
        <taxon>Thermodesulfobacteriota</taxon>
        <taxon>Desulfovibrionia</taxon>
        <taxon>Desulfovibrionales</taxon>
        <taxon>Desulfovibrionaceae</taxon>
    </lineage>
</organism>